<feature type="non-terminal residue" evidence="1">
    <location>
        <position position="1"/>
    </location>
</feature>
<organism evidence="1">
    <name type="scientific">marine metagenome</name>
    <dbReference type="NCBI Taxonomy" id="408172"/>
    <lineage>
        <taxon>unclassified sequences</taxon>
        <taxon>metagenomes</taxon>
        <taxon>ecological metagenomes</taxon>
    </lineage>
</organism>
<reference evidence="1" key="1">
    <citation type="submission" date="2018-05" db="EMBL/GenBank/DDBJ databases">
        <authorList>
            <person name="Lanie J.A."/>
            <person name="Ng W.-L."/>
            <person name="Kazmierczak K.M."/>
            <person name="Andrzejewski T.M."/>
            <person name="Davidsen T.M."/>
            <person name="Wayne K.J."/>
            <person name="Tettelin H."/>
            <person name="Glass J.I."/>
            <person name="Rusch D."/>
            <person name="Podicherti R."/>
            <person name="Tsui H.-C.T."/>
            <person name="Winkler M.E."/>
        </authorList>
    </citation>
    <scope>NUCLEOTIDE SEQUENCE</scope>
</reference>
<proteinExistence type="predicted"/>
<gene>
    <name evidence="1" type="ORF">METZ01_LOCUS462245</name>
</gene>
<name>A0A383AP90_9ZZZZ</name>
<accession>A0A383AP90</accession>
<evidence type="ECO:0000313" key="1">
    <source>
        <dbReference type="EMBL" id="SVE09391.1"/>
    </source>
</evidence>
<dbReference type="AlphaFoldDB" id="A0A383AP90"/>
<dbReference type="EMBL" id="UINC01193666">
    <property type="protein sequence ID" value="SVE09391.1"/>
    <property type="molecule type" value="Genomic_DNA"/>
</dbReference>
<sequence>EVDKLYEFLSPALSWAKCDIAPVRELDF</sequence>
<protein>
    <submittedName>
        <fullName evidence="1">Uncharacterized protein</fullName>
    </submittedName>
</protein>